<dbReference type="EMBL" id="JAJTTC010000001">
    <property type="protein sequence ID" value="MCF0061800.1"/>
    <property type="molecule type" value="Genomic_DNA"/>
</dbReference>
<accession>A0A9X1PIT9</accession>
<dbReference type="Pfam" id="PF00756">
    <property type="entry name" value="Esterase"/>
    <property type="match status" value="1"/>
</dbReference>
<feature type="transmembrane region" description="Helical" evidence="2">
    <location>
        <begin position="96"/>
        <end position="118"/>
    </location>
</feature>
<dbReference type="PANTHER" id="PTHR43037:SF1">
    <property type="entry name" value="BLL1128 PROTEIN"/>
    <property type="match status" value="1"/>
</dbReference>
<dbReference type="Proteomes" id="UP001139000">
    <property type="component" value="Unassembled WGS sequence"/>
</dbReference>
<keyword evidence="2" id="KW-1133">Transmembrane helix</keyword>
<keyword evidence="2" id="KW-0472">Membrane</keyword>
<feature type="transmembrane region" description="Helical" evidence="2">
    <location>
        <begin position="59"/>
        <end position="76"/>
    </location>
</feature>
<keyword evidence="1" id="KW-0732">Signal</keyword>
<evidence type="ECO:0000313" key="3">
    <source>
        <dbReference type="EMBL" id="MCF0061800.1"/>
    </source>
</evidence>
<keyword evidence="4" id="KW-1185">Reference proteome</keyword>
<dbReference type="RefSeq" id="WP_234655060.1">
    <property type="nucleotide sequence ID" value="NZ_CP094997.1"/>
</dbReference>
<comment type="caution">
    <text evidence="3">The sequence shown here is derived from an EMBL/GenBank/DDBJ whole genome shotgun (WGS) entry which is preliminary data.</text>
</comment>
<sequence>MSAANLFLGVSLVVSKSRDQFWLKWIGIASICVDIAQIALLIWYNVFADFQMKVMLSQADFVLSWLMVAITGLWIIHFVSEVNASKSLNSIPRASLVGFILVSVIVSYFSISLGADFYEESRAPLPVRNLSATERALADRFESHLFESIDGEKLPYRLMKPLNYDSTQKYPVVLCLHHGGAHGRDNAAQVQASYAPVLANYNNRRNHPAFLLIPQCEVGKVWMDPDVDSAIMELMASLEKEYSIDALRRYVIGESGGGYGSWHFIGNHPGMFAAAIPVCGGGEEGLVENMADVSIWAFHGSDDLLVPVSYSRKMVNALRKAGSKPRYTEFAGADHYIGKRVAETPGVWDWLFMQRRKI</sequence>
<dbReference type="InterPro" id="IPR000801">
    <property type="entry name" value="Esterase-like"/>
</dbReference>
<proteinExistence type="predicted"/>
<name>A0A9X1PIT9_9BACT</name>
<evidence type="ECO:0000256" key="2">
    <source>
        <dbReference type="SAM" id="Phobius"/>
    </source>
</evidence>
<evidence type="ECO:0000313" key="4">
    <source>
        <dbReference type="Proteomes" id="UP001139000"/>
    </source>
</evidence>
<dbReference type="AlphaFoldDB" id="A0A9X1PIT9"/>
<dbReference type="InterPro" id="IPR029058">
    <property type="entry name" value="AB_hydrolase_fold"/>
</dbReference>
<dbReference type="SUPFAM" id="SSF53474">
    <property type="entry name" value="alpha/beta-Hydrolases"/>
    <property type="match status" value="1"/>
</dbReference>
<organism evidence="3 4">
    <name type="scientific">Dyadobacter chenwenxiniae</name>
    <dbReference type="NCBI Taxonomy" id="2906456"/>
    <lineage>
        <taxon>Bacteria</taxon>
        <taxon>Pseudomonadati</taxon>
        <taxon>Bacteroidota</taxon>
        <taxon>Cytophagia</taxon>
        <taxon>Cytophagales</taxon>
        <taxon>Spirosomataceae</taxon>
        <taxon>Dyadobacter</taxon>
    </lineage>
</organism>
<feature type="transmembrane region" description="Helical" evidence="2">
    <location>
        <begin position="25"/>
        <end position="47"/>
    </location>
</feature>
<evidence type="ECO:0000256" key="1">
    <source>
        <dbReference type="ARBA" id="ARBA00022729"/>
    </source>
</evidence>
<dbReference type="Gene3D" id="3.40.50.1820">
    <property type="entry name" value="alpha/beta hydrolase"/>
    <property type="match status" value="1"/>
</dbReference>
<reference evidence="3" key="1">
    <citation type="submission" date="2021-12" db="EMBL/GenBank/DDBJ databases">
        <title>Novel species in genus Dyadobacter.</title>
        <authorList>
            <person name="Ma C."/>
        </authorList>
    </citation>
    <scope>NUCLEOTIDE SEQUENCE</scope>
    <source>
        <strain evidence="3">LJ419</strain>
    </source>
</reference>
<keyword evidence="2" id="KW-0812">Transmembrane</keyword>
<protein>
    <submittedName>
        <fullName evidence="3">Uncharacterized protein</fullName>
    </submittedName>
</protein>
<dbReference type="InterPro" id="IPR050955">
    <property type="entry name" value="Plant_Biomass_Hydrol_Est"/>
</dbReference>
<gene>
    <name evidence="3" type="ORF">LXM26_09870</name>
</gene>
<dbReference type="PANTHER" id="PTHR43037">
    <property type="entry name" value="UNNAMED PRODUCT-RELATED"/>
    <property type="match status" value="1"/>
</dbReference>